<protein>
    <submittedName>
        <fullName evidence="2">Uncharacterized protein</fullName>
    </submittedName>
</protein>
<dbReference type="Proteomes" id="UP000886998">
    <property type="component" value="Unassembled WGS sequence"/>
</dbReference>
<proteinExistence type="predicted"/>
<reference evidence="2" key="1">
    <citation type="submission" date="2020-08" db="EMBL/GenBank/DDBJ databases">
        <title>Multicomponent nature underlies the extraordinary mechanical properties of spider dragline silk.</title>
        <authorList>
            <person name="Kono N."/>
            <person name="Nakamura H."/>
            <person name="Mori M."/>
            <person name="Yoshida Y."/>
            <person name="Ohtoshi R."/>
            <person name="Malay A.D."/>
            <person name="Moran D.A.P."/>
            <person name="Tomita M."/>
            <person name="Numata K."/>
            <person name="Arakawa K."/>
        </authorList>
    </citation>
    <scope>NUCLEOTIDE SEQUENCE</scope>
</reference>
<gene>
    <name evidence="2" type="ORF">TNIN_245011</name>
</gene>
<evidence type="ECO:0000313" key="3">
    <source>
        <dbReference type="Proteomes" id="UP000886998"/>
    </source>
</evidence>
<dbReference type="EMBL" id="BMAV01015476">
    <property type="protein sequence ID" value="GFY64987.1"/>
    <property type="molecule type" value="Genomic_DNA"/>
</dbReference>
<dbReference type="AlphaFoldDB" id="A0A8X7CHN9"/>
<evidence type="ECO:0000313" key="2">
    <source>
        <dbReference type="EMBL" id="GFY64987.1"/>
    </source>
</evidence>
<evidence type="ECO:0000256" key="1">
    <source>
        <dbReference type="SAM" id="MobiDB-lite"/>
    </source>
</evidence>
<sequence length="103" mass="11684">MYSKNIQSCDMNGYLDPSPTRSSRILSPINLYNSMNDVAKLFPDPKPSPISRLNQDKLARSVVNIFKRSKSARVYQGWLLCTAHLILPAHSLSVPKWVQRVVL</sequence>
<comment type="caution">
    <text evidence="2">The sequence shown here is derived from an EMBL/GenBank/DDBJ whole genome shotgun (WGS) entry which is preliminary data.</text>
</comment>
<keyword evidence="3" id="KW-1185">Reference proteome</keyword>
<feature type="region of interest" description="Disordered" evidence="1">
    <location>
        <begin position="1"/>
        <end position="20"/>
    </location>
</feature>
<accession>A0A8X7CHN9</accession>
<organism evidence="2 3">
    <name type="scientific">Trichonephila inaurata madagascariensis</name>
    <dbReference type="NCBI Taxonomy" id="2747483"/>
    <lineage>
        <taxon>Eukaryota</taxon>
        <taxon>Metazoa</taxon>
        <taxon>Ecdysozoa</taxon>
        <taxon>Arthropoda</taxon>
        <taxon>Chelicerata</taxon>
        <taxon>Arachnida</taxon>
        <taxon>Araneae</taxon>
        <taxon>Araneomorphae</taxon>
        <taxon>Entelegynae</taxon>
        <taxon>Araneoidea</taxon>
        <taxon>Nephilidae</taxon>
        <taxon>Trichonephila</taxon>
        <taxon>Trichonephila inaurata</taxon>
    </lineage>
</organism>
<name>A0A8X7CHN9_9ARAC</name>
<feature type="compositionally biased region" description="Polar residues" evidence="1">
    <location>
        <begin position="1"/>
        <end position="10"/>
    </location>
</feature>